<reference evidence="1" key="1">
    <citation type="journal article" date="2022" name="bioRxiv">
        <title>Sequencing and chromosome-scale assembly of the giantPleurodeles waltlgenome.</title>
        <authorList>
            <person name="Brown T."/>
            <person name="Elewa A."/>
            <person name="Iarovenko S."/>
            <person name="Subramanian E."/>
            <person name="Araus A.J."/>
            <person name="Petzold A."/>
            <person name="Susuki M."/>
            <person name="Suzuki K.-i.T."/>
            <person name="Hayashi T."/>
            <person name="Toyoda A."/>
            <person name="Oliveira C."/>
            <person name="Osipova E."/>
            <person name="Leigh N.D."/>
            <person name="Simon A."/>
            <person name="Yun M.H."/>
        </authorList>
    </citation>
    <scope>NUCLEOTIDE SEQUENCE</scope>
    <source>
        <strain evidence="1">20211129_DDA</strain>
        <tissue evidence="1">Liver</tissue>
    </source>
</reference>
<proteinExistence type="predicted"/>
<organism evidence="1 2">
    <name type="scientific">Pleurodeles waltl</name>
    <name type="common">Iberian ribbed newt</name>
    <dbReference type="NCBI Taxonomy" id="8319"/>
    <lineage>
        <taxon>Eukaryota</taxon>
        <taxon>Metazoa</taxon>
        <taxon>Chordata</taxon>
        <taxon>Craniata</taxon>
        <taxon>Vertebrata</taxon>
        <taxon>Euteleostomi</taxon>
        <taxon>Amphibia</taxon>
        <taxon>Batrachia</taxon>
        <taxon>Caudata</taxon>
        <taxon>Salamandroidea</taxon>
        <taxon>Salamandridae</taxon>
        <taxon>Pleurodelinae</taxon>
        <taxon>Pleurodeles</taxon>
    </lineage>
</organism>
<dbReference type="Proteomes" id="UP001066276">
    <property type="component" value="Chromosome 3_1"/>
</dbReference>
<dbReference type="EMBL" id="JANPWB010000005">
    <property type="protein sequence ID" value="KAJ1188148.1"/>
    <property type="molecule type" value="Genomic_DNA"/>
</dbReference>
<comment type="caution">
    <text evidence="1">The sequence shown here is derived from an EMBL/GenBank/DDBJ whole genome shotgun (WGS) entry which is preliminary data.</text>
</comment>
<name>A0AAV7UGJ2_PLEWA</name>
<sequence>MFRIGGWDPGDTVVARLAKGVGRERIEGAPVCTRPAEETRVGGARCRESLEKVRTSSKIAPVMRRLIIPGEEVTPSQWPKPVSSGCRLPYGLLALAQLQLLGAAIL</sequence>
<evidence type="ECO:0000313" key="1">
    <source>
        <dbReference type="EMBL" id="KAJ1188148.1"/>
    </source>
</evidence>
<evidence type="ECO:0000313" key="2">
    <source>
        <dbReference type="Proteomes" id="UP001066276"/>
    </source>
</evidence>
<dbReference type="AlphaFoldDB" id="A0AAV7UGJ2"/>
<gene>
    <name evidence="1" type="ORF">NDU88_004912</name>
</gene>
<keyword evidence="2" id="KW-1185">Reference proteome</keyword>
<accession>A0AAV7UGJ2</accession>
<protein>
    <submittedName>
        <fullName evidence="1">Uncharacterized protein</fullName>
    </submittedName>
</protein>